<feature type="domain" description="MrpR C-terminal catalytic" evidence="2">
    <location>
        <begin position="115"/>
        <end position="317"/>
    </location>
</feature>
<sequence>MSEMYNAELKEKFLEKYESEATRNHYWLRLRDFSATEKILQKDIFNFSLEELRTLFFDLDSKSIDSLRGARAVIGQYTTWAMENGLANSNINKVYQIQDGDLKQFIDKNKKTLFTNKEVEEYVDFMINYQDKAMIQAIYEGIDGYQHSELLNLTGDDLLDDNKVKLVDDKHGVRIITVSDKCYELLKRANDQRTYHLSNGSPDSSLKNKFATLVKSENIFRLKYKSSNQSMKADKFLVHRSFSQFQKFLEEPFFTPKNLINSGKLNMAYAIYKEKGELKVPDYKQITRQYGFLNEDAEFNSQTLRKVVNMENLEKYCIKSEVIETNS</sequence>
<dbReference type="InterPro" id="IPR011010">
    <property type="entry name" value="DNA_brk_join_enz"/>
</dbReference>
<protein>
    <submittedName>
        <fullName evidence="3">Integrase</fullName>
    </submittedName>
</protein>
<organism evidence="3 4">
    <name type="scientific">Bacillus amyloliquefaciens</name>
    <name type="common">Bacillus velezensis</name>
    <dbReference type="NCBI Taxonomy" id="1390"/>
    <lineage>
        <taxon>Bacteria</taxon>
        <taxon>Bacillati</taxon>
        <taxon>Bacillota</taxon>
        <taxon>Bacilli</taxon>
        <taxon>Bacillales</taxon>
        <taxon>Bacillaceae</taxon>
        <taxon>Bacillus</taxon>
        <taxon>Bacillus amyloliquefaciens group</taxon>
    </lineage>
</organism>
<dbReference type="Pfam" id="PF22822">
    <property type="entry name" value="MrpR_N_CB"/>
    <property type="match status" value="1"/>
</dbReference>
<evidence type="ECO:0000313" key="4">
    <source>
        <dbReference type="Proteomes" id="UP001222377"/>
    </source>
</evidence>
<dbReference type="SUPFAM" id="SSF56349">
    <property type="entry name" value="DNA breaking-rejoining enzymes"/>
    <property type="match status" value="1"/>
</dbReference>
<reference evidence="3" key="1">
    <citation type="submission" date="2023-02" db="EMBL/GenBank/DDBJ databases">
        <title>Draft Whole-Genome Sequences of Bacillus Strains of Potential Probiotic for Poultry.</title>
        <authorList>
            <person name="Ma L.M."/>
            <person name="Lopez-Guerra N."/>
            <person name="Zhang G."/>
        </authorList>
    </citation>
    <scope>NUCLEOTIDE SEQUENCE</scope>
    <source>
        <strain evidence="3">OSU1013-24</strain>
    </source>
</reference>
<evidence type="ECO:0000259" key="1">
    <source>
        <dbReference type="Pfam" id="PF22822"/>
    </source>
</evidence>
<dbReference type="RefSeq" id="WP_022553113.1">
    <property type="nucleotide sequence ID" value="NZ_CP187723.1"/>
</dbReference>
<dbReference type="Proteomes" id="UP001222377">
    <property type="component" value="Unassembled WGS sequence"/>
</dbReference>
<feature type="domain" description="MrpR N-terminal core-binding" evidence="1">
    <location>
        <begin position="4"/>
        <end position="82"/>
    </location>
</feature>
<dbReference type="EMBL" id="JARKHX010000004">
    <property type="protein sequence ID" value="MDF4194832.1"/>
    <property type="molecule type" value="Genomic_DNA"/>
</dbReference>
<accession>A0AAP4DIW7</accession>
<gene>
    <name evidence="3" type="ORF">PV946_13820</name>
</gene>
<dbReference type="GO" id="GO:0003677">
    <property type="term" value="F:DNA binding"/>
    <property type="evidence" value="ECO:0007669"/>
    <property type="project" value="InterPro"/>
</dbReference>
<dbReference type="AlphaFoldDB" id="A0AAP4DIW7"/>
<dbReference type="InterPro" id="IPR055009">
    <property type="entry name" value="MrpR_N_CB"/>
</dbReference>
<comment type="caution">
    <text evidence="3">The sequence shown here is derived from an EMBL/GenBank/DDBJ whole genome shotgun (WGS) entry which is preliminary data.</text>
</comment>
<dbReference type="InterPro" id="IPR055008">
    <property type="entry name" value="MrpR_C_cat"/>
</dbReference>
<dbReference type="Pfam" id="PF22823">
    <property type="entry name" value="MrpR_C_cat"/>
    <property type="match status" value="1"/>
</dbReference>
<proteinExistence type="predicted"/>
<evidence type="ECO:0000259" key="2">
    <source>
        <dbReference type="Pfam" id="PF22823"/>
    </source>
</evidence>
<name>A0AAP4DIW7_BACAM</name>
<evidence type="ECO:0000313" key="3">
    <source>
        <dbReference type="EMBL" id="MDF4194832.1"/>
    </source>
</evidence>